<dbReference type="PANTHER" id="PTHR30188">
    <property type="entry name" value="ABC TRANSPORTER PERMEASE PROTEIN-RELATED"/>
    <property type="match status" value="1"/>
</dbReference>
<organism evidence="2 3">
    <name type="scientific">Actinomadura litoris</name>
    <dbReference type="NCBI Taxonomy" id="2678616"/>
    <lineage>
        <taxon>Bacteria</taxon>
        <taxon>Bacillati</taxon>
        <taxon>Actinomycetota</taxon>
        <taxon>Actinomycetes</taxon>
        <taxon>Streptosporangiales</taxon>
        <taxon>Thermomonosporaceae</taxon>
        <taxon>Actinomadura</taxon>
    </lineage>
</organism>
<keyword evidence="1" id="KW-0472">Membrane</keyword>
<comment type="caution">
    <text evidence="2">The sequence shown here is derived from an EMBL/GenBank/DDBJ whole genome shotgun (WGS) entry which is preliminary data.</text>
</comment>
<evidence type="ECO:0000313" key="2">
    <source>
        <dbReference type="EMBL" id="MUN40647.1"/>
    </source>
</evidence>
<dbReference type="Pfam" id="PF02405">
    <property type="entry name" value="MlaE"/>
    <property type="match status" value="1"/>
</dbReference>
<feature type="transmembrane region" description="Helical" evidence="1">
    <location>
        <begin position="54"/>
        <end position="81"/>
    </location>
</feature>
<keyword evidence="1" id="KW-1133">Transmembrane helix</keyword>
<name>A0A7K1L881_9ACTN</name>
<dbReference type="RefSeq" id="WP_156219794.1">
    <property type="nucleotide sequence ID" value="NZ_JAICDF010000013.1"/>
</dbReference>
<reference evidence="2 3" key="1">
    <citation type="submission" date="2019-11" db="EMBL/GenBank/DDBJ databases">
        <authorList>
            <person name="Cao P."/>
        </authorList>
    </citation>
    <scope>NUCLEOTIDE SEQUENCE [LARGE SCALE GENOMIC DNA]</scope>
    <source>
        <strain evidence="2 3">NEAU-AAG5</strain>
    </source>
</reference>
<feature type="transmembrane region" description="Helical" evidence="1">
    <location>
        <begin position="165"/>
        <end position="194"/>
    </location>
</feature>
<dbReference type="GO" id="GO:0005548">
    <property type="term" value="F:phospholipid transporter activity"/>
    <property type="evidence" value="ECO:0007669"/>
    <property type="project" value="TreeGrafter"/>
</dbReference>
<gene>
    <name evidence="2" type="ORF">GNZ18_29180</name>
</gene>
<sequence length="283" mass="30634">MSATSSGARRTFFRWLGVPMQRLEDFGRQLWFYLRAFAWTFRVLRRYRTEVLRLLAEVSLGTGGLAVIGGSVVIVGFMTFFTGSQVGLQGYESLNQIGTAAFTGFVASYFNTREIAPLVSALALSATVGCGFTAQLGAMRISDEIDALEVMAVPSMPFLVTTRMIAGMIAVVPLYIVGLLASYGATRLIVTLFYGQSTGTYDHYFHLFLPPNDILWSFGKVIVFAVLVMLIHCYYGYHASGGPAGVGIAVGRAVRTSIVVINVVDLMLGMAIWGASTSVRIAG</sequence>
<dbReference type="EMBL" id="WOFH01000011">
    <property type="protein sequence ID" value="MUN40647.1"/>
    <property type="molecule type" value="Genomic_DNA"/>
</dbReference>
<accession>A0A7K1L881</accession>
<keyword evidence="3" id="KW-1185">Reference proteome</keyword>
<feature type="transmembrane region" description="Helical" evidence="1">
    <location>
        <begin position="258"/>
        <end position="276"/>
    </location>
</feature>
<evidence type="ECO:0000256" key="1">
    <source>
        <dbReference type="SAM" id="Phobius"/>
    </source>
</evidence>
<dbReference type="PANTHER" id="PTHR30188:SF13">
    <property type="entry name" value="CONSERVED HYPOTHETICAL INTEGRAL MEMBRANE PROTEIN YRBE3B"/>
    <property type="match status" value="1"/>
</dbReference>
<dbReference type="Proteomes" id="UP000432015">
    <property type="component" value="Unassembled WGS sequence"/>
</dbReference>
<feature type="transmembrane region" description="Helical" evidence="1">
    <location>
        <begin position="115"/>
        <end position="134"/>
    </location>
</feature>
<feature type="transmembrane region" description="Helical" evidence="1">
    <location>
        <begin position="214"/>
        <end position="237"/>
    </location>
</feature>
<evidence type="ECO:0000313" key="3">
    <source>
        <dbReference type="Proteomes" id="UP000432015"/>
    </source>
</evidence>
<dbReference type="AlphaFoldDB" id="A0A7K1L881"/>
<proteinExistence type="predicted"/>
<dbReference type="GO" id="GO:0043190">
    <property type="term" value="C:ATP-binding cassette (ABC) transporter complex"/>
    <property type="evidence" value="ECO:0007669"/>
    <property type="project" value="InterPro"/>
</dbReference>
<protein>
    <submittedName>
        <fullName evidence="2">ABC transporter permease</fullName>
    </submittedName>
</protein>
<dbReference type="InterPro" id="IPR030802">
    <property type="entry name" value="Permease_MalE"/>
</dbReference>
<keyword evidence="1" id="KW-0812">Transmembrane</keyword>